<dbReference type="Gene3D" id="1.20.120.810">
    <property type="entry name" value="Vinculin, Vh2 four-helix bundle"/>
    <property type="match status" value="1"/>
</dbReference>
<dbReference type="GO" id="GO:0007155">
    <property type="term" value="P:cell adhesion"/>
    <property type="evidence" value="ECO:0007669"/>
    <property type="project" value="InterPro"/>
</dbReference>
<proteinExistence type="predicted"/>
<keyword evidence="4" id="KW-1185">Reference proteome</keyword>
<evidence type="ECO:0000256" key="1">
    <source>
        <dbReference type="ARBA" id="ARBA00004496"/>
    </source>
</evidence>
<protein>
    <submittedName>
        <fullName evidence="3">Uncharacterized protein</fullName>
    </submittedName>
</protein>
<keyword evidence="2" id="KW-0963">Cytoplasm</keyword>
<sequence>MQGVIGGAGEKALRQAIGAARRIGNLNAPTEERDALHRAADELEALVDSLVEYRLHGEVGLKQGLLEASFVYLIFWGFDCLFRFQFR</sequence>
<dbReference type="EMBL" id="CAAALY010017087">
    <property type="protein sequence ID" value="VEL13219.1"/>
    <property type="molecule type" value="Genomic_DNA"/>
</dbReference>
<evidence type="ECO:0000313" key="4">
    <source>
        <dbReference type="Proteomes" id="UP000784294"/>
    </source>
</evidence>
<evidence type="ECO:0000256" key="2">
    <source>
        <dbReference type="ARBA" id="ARBA00022490"/>
    </source>
</evidence>
<name>A0A448WJE1_9PLAT</name>
<organism evidence="3 4">
    <name type="scientific">Protopolystoma xenopodis</name>
    <dbReference type="NCBI Taxonomy" id="117903"/>
    <lineage>
        <taxon>Eukaryota</taxon>
        <taxon>Metazoa</taxon>
        <taxon>Spiralia</taxon>
        <taxon>Lophotrochozoa</taxon>
        <taxon>Platyhelminthes</taxon>
        <taxon>Monogenea</taxon>
        <taxon>Polyopisthocotylea</taxon>
        <taxon>Polystomatidea</taxon>
        <taxon>Polystomatidae</taxon>
        <taxon>Protopolystoma</taxon>
    </lineage>
</organism>
<dbReference type="AlphaFoldDB" id="A0A448WJE1"/>
<dbReference type="InterPro" id="IPR036723">
    <property type="entry name" value="Alpha-catenin/vinculin-like_sf"/>
</dbReference>
<reference evidence="3" key="1">
    <citation type="submission" date="2018-11" db="EMBL/GenBank/DDBJ databases">
        <authorList>
            <consortium name="Pathogen Informatics"/>
        </authorList>
    </citation>
    <scope>NUCLEOTIDE SEQUENCE</scope>
</reference>
<gene>
    <name evidence="3" type="ORF">PXEA_LOCUS6659</name>
</gene>
<accession>A0A448WJE1</accession>
<dbReference type="GO" id="GO:0051015">
    <property type="term" value="F:actin filament binding"/>
    <property type="evidence" value="ECO:0007669"/>
    <property type="project" value="InterPro"/>
</dbReference>
<comment type="caution">
    <text evidence="3">The sequence shown here is derived from an EMBL/GenBank/DDBJ whole genome shotgun (WGS) entry which is preliminary data.</text>
</comment>
<evidence type="ECO:0000313" key="3">
    <source>
        <dbReference type="EMBL" id="VEL13219.1"/>
    </source>
</evidence>
<dbReference type="GO" id="GO:0005737">
    <property type="term" value="C:cytoplasm"/>
    <property type="evidence" value="ECO:0007669"/>
    <property type="project" value="UniProtKB-SubCell"/>
</dbReference>
<dbReference type="SUPFAM" id="SSF47220">
    <property type="entry name" value="alpha-catenin/vinculin-like"/>
    <property type="match status" value="1"/>
</dbReference>
<comment type="subcellular location">
    <subcellularLocation>
        <location evidence="1">Cytoplasm</location>
    </subcellularLocation>
</comment>
<dbReference type="Proteomes" id="UP000784294">
    <property type="component" value="Unassembled WGS sequence"/>
</dbReference>